<comment type="caution">
    <text evidence="1">The sequence shown here is derived from an EMBL/GenBank/DDBJ whole genome shotgun (WGS) entry which is preliminary data.</text>
</comment>
<keyword evidence="2" id="KW-1185">Reference proteome</keyword>
<gene>
    <name evidence="1" type="ORF">AB4874_16055</name>
</gene>
<dbReference type="EMBL" id="JBFRYC010000012">
    <property type="protein sequence ID" value="MEX1663140.1"/>
    <property type="molecule type" value="Genomic_DNA"/>
</dbReference>
<accession>A0ABV3TPJ0</accession>
<evidence type="ECO:0000313" key="1">
    <source>
        <dbReference type="EMBL" id="MEX1663140.1"/>
    </source>
</evidence>
<dbReference type="RefSeq" id="WP_368392732.1">
    <property type="nucleotide sequence ID" value="NZ_JBFRYC010000012.1"/>
</dbReference>
<sequence length="130" mass="14440">MTKKIQINYRAEPTVFDEAKLKASSLMPAMLEVNEDGDSFSLTLTPAALTPFEKFEGMMLTLPILPRLAKQIDASFDKSEGPIFAQADLVVVHVAKDTKAKHVESDFDDDQLLITMIFHPGAHCFHPNAH</sequence>
<organism evidence="1 2">
    <name type="scientific">Thioclava arctica</name>
    <dbReference type="NCBI Taxonomy" id="3238301"/>
    <lineage>
        <taxon>Bacteria</taxon>
        <taxon>Pseudomonadati</taxon>
        <taxon>Pseudomonadota</taxon>
        <taxon>Alphaproteobacteria</taxon>
        <taxon>Rhodobacterales</taxon>
        <taxon>Paracoccaceae</taxon>
        <taxon>Thioclava</taxon>
    </lineage>
</organism>
<dbReference type="Proteomes" id="UP001557465">
    <property type="component" value="Unassembled WGS sequence"/>
</dbReference>
<reference evidence="1 2" key="1">
    <citation type="journal article" date="2011" name="Int. J. Syst. Evol. Microbiol.">
        <title>Zhongshania antarctica gen. nov., sp. nov. and Zhongshania guokunii sp. nov., gammaproteobacteria respectively isolated from coastal attached (fast) ice and surface seawater of the Antarctic.</title>
        <authorList>
            <person name="Li H.J."/>
            <person name="Zhang X.Y."/>
            <person name="Chen C.X."/>
            <person name="Zhang Y.J."/>
            <person name="Gao Z.M."/>
            <person name="Yu Y."/>
            <person name="Chen X.L."/>
            <person name="Chen B."/>
            <person name="Zhang Y.Z."/>
        </authorList>
    </citation>
    <scope>NUCLEOTIDE SEQUENCE [LARGE SCALE GENOMIC DNA]</scope>
    <source>
        <strain evidence="1 2">15-R06ZXC-3</strain>
    </source>
</reference>
<evidence type="ECO:0000313" key="2">
    <source>
        <dbReference type="Proteomes" id="UP001557465"/>
    </source>
</evidence>
<name>A0ABV3TPJ0_9RHOB</name>
<proteinExistence type="predicted"/>
<protein>
    <submittedName>
        <fullName evidence="1">Uncharacterized protein</fullName>
    </submittedName>
</protein>